<gene>
    <name evidence="1" type="ORF">TPSD3_05130</name>
</gene>
<name>A0A251X731_9GAMM</name>
<comment type="caution">
    <text evidence="1">The sequence shown here is derived from an EMBL/GenBank/DDBJ whole genome shotgun (WGS) entry which is preliminary data.</text>
</comment>
<dbReference type="AlphaFoldDB" id="A0A251X731"/>
<protein>
    <submittedName>
        <fullName evidence="1">Uncharacterized protein</fullName>
    </submittedName>
</protein>
<evidence type="ECO:0000313" key="2">
    <source>
        <dbReference type="Proteomes" id="UP000194798"/>
    </source>
</evidence>
<keyword evidence="2" id="KW-1185">Reference proteome</keyword>
<dbReference type="EMBL" id="MSLT01000012">
    <property type="protein sequence ID" value="OUD13740.1"/>
    <property type="molecule type" value="Genomic_DNA"/>
</dbReference>
<proteinExistence type="predicted"/>
<dbReference type="OrthoDB" id="9800707at2"/>
<reference evidence="1 2" key="1">
    <citation type="submission" date="2016-12" db="EMBL/GenBank/DDBJ databases">
        <title>Thioflexothrix psekupsii D3 genome sequencing and assembly.</title>
        <authorList>
            <person name="Fomenkov A."/>
            <person name="Vincze T."/>
            <person name="Grabovich M."/>
            <person name="Anton B.P."/>
            <person name="Dubinina G."/>
            <person name="Orlova M."/>
            <person name="Belousova E."/>
            <person name="Roberts R.J."/>
        </authorList>
    </citation>
    <scope>NUCLEOTIDE SEQUENCE [LARGE SCALE GENOMIC DNA]</scope>
    <source>
        <strain evidence="1">D3</strain>
    </source>
</reference>
<sequence>MTILEHIEAQVQQLSPSDFAKFREWFQEYAWQQWDRQIEQDSKSGKLQALAEKALADHAAGRTKPL</sequence>
<accession>A0A251X731</accession>
<organism evidence="1 2">
    <name type="scientific">Thioflexithrix psekupsensis</name>
    <dbReference type="NCBI Taxonomy" id="1570016"/>
    <lineage>
        <taxon>Bacteria</taxon>
        <taxon>Pseudomonadati</taxon>
        <taxon>Pseudomonadota</taxon>
        <taxon>Gammaproteobacteria</taxon>
        <taxon>Thiotrichales</taxon>
        <taxon>Thioflexithrix</taxon>
    </lineage>
</organism>
<dbReference type="Proteomes" id="UP000194798">
    <property type="component" value="Unassembled WGS sequence"/>
</dbReference>
<evidence type="ECO:0000313" key="1">
    <source>
        <dbReference type="EMBL" id="OUD13740.1"/>
    </source>
</evidence>